<keyword evidence="6" id="KW-0472">Membrane</keyword>
<evidence type="ECO:0000256" key="8">
    <source>
        <dbReference type="SAM" id="MobiDB-lite"/>
    </source>
</evidence>
<dbReference type="Pfam" id="PF03349">
    <property type="entry name" value="Toluene_X"/>
    <property type="match status" value="1"/>
</dbReference>
<feature type="region of interest" description="Disordered" evidence="8">
    <location>
        <begin position="101"/>
        <end position="125"/>
    </location>
</feature>
<dbReference type="SUPFAM" id="SSF56935">
    <property type="entry name" value="Porins"/>
    <property type="match status" value="1"/>
</dbReference>
<proteinExistence type="inferred from homology"/>
<sequence>MKRFGDVSRPLAASASPFASRLAVTSVLALLAGAQPASAAGFYIKEQSVTGLGRAFAGESAMAEDASTIFFNPAGMTRLQGPEATAGAHLLVPRADLENRGSSASVRTPAGAVTRPIGGSDGGNPYDPTPVPNAYFAYPLMDRDLWVGLGVSAPFGLANKYNADWFGRYDSIETDLLTIDIAPSVAYKVLDWVSIGGGIDIQYADAKLTNAIFAGTGPDIISNVEGDDWAVGYNVGILFEPLPTTRVGIHYRSKIDHTLEGDVKLNRAGTSLSNLPGSADLDLPDIIAVGFAHDVTPALTVMAEYNWYGWSSFKEIRVKRSGLADQVVTQNYQDTFSVALGAQYKVDDAWTVRGGFQYDETPTVDGFRSTRTPDGDRYWLSAGLSYDVSDSFTVDVAYTHVFIDDADVNTSQTGAAAALSTNTRAMSEGSVDIFAAALRYKF</sequence>
<comment type="caution">
    <text evidence="10">The sequence shown here is derived from an EMBL/GenBank/DDBJ whole genome shotgun (WGS) entry which is preliminary data.</text>
</comment>
<dbReference type="GO" id="GO:0015483">
    <property type="term" value="F:long-chain fatty acid transporting porin activity"/>
    <property type="evidence" value="ECO:0007669"/>
    <property type="project" value="TreeGrafter"/>
</dbReference>
<dbReference type="OrthoDB" id="19849at2"/>
<evidence type="ECO:0000256" key="9">
    <source>
        <dbReference type="SAM" id="SignalP"/>
    </source>
</evidence>
<keyword evidence="5 9" id="KW-0732">Signal</keyword>
<comment type="subcellular location">
    <subcellularLocation>
        <location evidence="1">Cell outer membrane</location>
        <topology evidence="1">Multi-pass membrane protein</topology>
    </subcellularLocation>
</comment>
<protein>
    <submittedName>
        <fullName evidence="10">Aromatic hydrocarbon degradation protein</fullName>
    </submittedName>
</protein>
<dbReference type="PANTHER" id="PTHR35093:SF8">
    <property type="entry name" value="OUTER MEMBRANE PROTEIN NMB0088-RELATED"/>
    <property type="match status" value="1"/>
</dbReference>
<dbReference type="Gene3D" id="2.40.160.60">
    <property type="entry name" value="Outer membrane protein transport protein (OMPP1/FadL/TodX)"/>
    <property type="match status" value="1"/>
</dbReference>
<dbReference type="PANTHER" id="PTHR35093">
    <property type="entry name" value="OUTER MEMBRANE PROTEIN NMB0088-RELATED"/>
    <property type="match status" value="1"/>
</dbReference>
<accession>A0A512DLL8</accession>
<keyword evidence="4" id="KW-0812">Transmembrane</keyword>
<dbReference type="EMBL" id="BJYZ01000006">
    <property type="protein sequence ID" value="GEO37355.1"/>
    <property type="molecule type" value="Genomic_DNA"/>
</dbReference>
<evidence type="ECO:0000256" key="3">
    <source>
        <dbReference type="ARBA" id="ARBA00022452"/>
    </source>
</evidence>
<evidence type="ECO:0000256" key="4">
    <source>
        <dbReference type="ARBA" id="ARBA00022692"/>
    </source>
</evidence>
<dbReference type="RefSeq" id="WP_052830891.1">
    <property type="nucleotide sequence ID" value="NZ_BJYZ01000006.1"/>
</dbReference>
<keyword evidence="3" id="KW-1134">Transmembrane beta strand</keyword>
<evidence type="ECO:0000256" key="1">
    <source>
        <dbReference type="ARBA" id="ARBA00004571"/>
    </source>
</evidence>
<evidence type="ECO:0000256" key="2">
    <source>
        <dbReference type="ARBA" id="ARBA00008163"/>
    </source>
</evidence>
<evidence type="ECO:0000256" key="7">
    <source>
        <dbReference type="ARBA" id="ARBA00023237"/>
    </source>
</evidence>
<evidence type="ECO:0000256" key="5">
    <source>
        <dbReference type="ARBA" id="ARBA00022729"/>
    </source>
</evidence>
<evidence type="ECO:0000256" key="6">
    <source>
        <dbReference type="ARBA" id="ARBA00023136"/>
    </source>
</evidence>
<comment type="similarity">
    <text evidence="2">Belongs to the OmpP1/FadL family.</text>
</comment>
<organism evidence="10 11">
    <name type="scientific">Skermanella aerolata</name>
    <dbReference type="NCBI Taxonomy" id="393310"/>
    <lineage>
        <taxon>Bacteria</taxon>
        <taxon>Pseudomonadati</taxon>
        <taxon>Pseudomonadota</taxon>
        <taxon>Alphaproteobacteria</taxon>
        <taxon>Rhodospirillales</taxon>
        <taxon>Azospirillaceae</taxon>
        <taxon>Skermanella</taxon>
    </lineage>
</organism>
<dbReference type="AlphaFoldDB" id="A0A512DLL8"/>
<evidence type="ECO:0000313" key="11">
    <source>
        <dbReference type="Proteomes" id="UP000321523"/>
    </source>
</evidence>
<reference evidence="10 11" key="1">
    <citation type="submission" date="2019-07" db="EMBL/GenBank/DDBJ databases">
        <title>Whole genome shotgun sequence of Skermanella aerolata NBRC 106429.</title>
        <authorList>
            <person name="Hosoyama A."/>
            <person name="Uohara A."/>
            <person name="Ohji S."/>
            <person name="Ichikawa N."/>
        </authorList>
    </citation>
    <scope>NUCLEOTIDE SEQUENCE [LARGE SCALE GENOMIC DNA]</scope>
    <source>
        <strain evidence="10 11">NBRC 106429</strain>
    </source>
</reference>
<feature type="signal peptide" evidence="9">
    <location>
        <begin position="1"/>
        <end position="39"/>
    </location>
</feature>
<name>A0A512DLL8_9PROT</name>
<keyword evidence="11" id="KW-1185">Reference proteome</keyword>
<dbReference type="Proteomes" id="UP000321523">
    <property type="component" value="Unassembled WGS sequence"/>
</dbReference>
<dbReference type="InterPro" id="IPR005017">
    <property type="entry name" value="OMPP1/FadL/TodX"/>
</dbReference>
<feature type="chain" id="PRO_5022236683" evidence="9">
    <location>
        <begin position="40"/>
        <end position="442"/>
    </location>
</feature>
<evidence type="ECO:0000313" key="10">
    <source>
        <dbReference type="EMBL" id="GEO37355.1"/>
    </source>
</evidence>
<gene>
    <name evidence="10" type="ORF">SAE02_15030</name>
</gene>
<keyword evidence="7" id="KW-0998">Cell outer membrane</keyword>
<dbReference type="GO" id="GO:0009279">
    <property type="term" value="C:cell outer membrane"/>
    <property type="evidence" value="ECO:0007669"/>
    <property type="project" value="UniProtKB-SubCell"/>
</dbReference>